<dbReference type="GO" id="GO:0000166">
    <property type="term" value="F:nucleotide binding"/>
    <property type="evidence" value="ECO:0007669"/>
    <property type="project" value="UniProtKB-KW"/>
</dbReference>
<proteinExistence type="inferred from homology"/>
<accession>A0A1G2R3B0</accession>
<dbReference type="PANTHER" id="PTHR46173">
    <property type="entry name" value="CCA TRNA NUCLEOTIDYLTRANSFERASE 1, MITOCHONDRIAL"/>
    <property type="match status" value="1"/>
</dbReference>
<keyword evidence="6" id="KW-0547">Nucleotide-binding</keyword>
<comment type="similarity">
    <text evidence="8">Belongs to the tRNA nucleotidyltransferase/poly(A) polymerase family.</text>
</comment>
<dbReference type="Pfam" id="PF12627">
    <property type="entry name" value="PolyA_pol_RNAbd"/>
    <property type="match status" value="1"/>
</dbReference>
<sequence length="602" mass="69639">MPSFLPERFPTSRPEEDVVAVNESAIKENPSKTPEGVFELPREMQVEWEPNTEEEKVAAEIVQVIRNVGGEAYFTGGYGRDFLMSQDAEHYPDFRFKPHDIDIATNFAYEQVQDVLKEAGYGIFKETGKNFKVLKVYVEIEGRKIGFDVASFRTDGSYGTNRKPTEVNHTVDIREDVARRDFTCGGLYFDPLEKKVIDYVGGIEDIKNRVLKTIGDPYERLVVEDPLRMLRYIRFLTKFNMKFDRTIKGVIQENAHVLNEIPAERLKQEEGELDRILMLPRAAFGLATMARVGILKEVLPEISDLLEVRHTPEGKKASIHKEGNVFRHELETMRAISRPEFLSVIREKFQLSEEFSNDEVVARFYQRYGSEWAWAALLHDVGKGMAQESVEEHDEVVRYRFHGHEADSVQLAEQIFDRFRFPKKAQEEIRFLVGNHTKAHNIAGARGESLRKNTRNELFRSPYAEELIFLSLADDMGNFASERSIQEKLENFNQAWRMLKEFRQEEKARQEALAKQPDIGKQVMDLFIPDRTRKKQGFSGVEPMRNTVRLLLEDGRITPDEIGATLRQIKDVLDAKGIDYRGTDAFQLKTQIQEALQEYYKF</sequence>
<evidence type="ECO:0008006" key="14">
    <source>
        <dbReference type="Google" id="ProtNLM"/>
    </source>
</evidence>
<evidence type="ECO:0000256" key="1">
    <source>
        <dbReference type="ARBA" id="ARBA00001946"/>
    </source>
</evidence>
<gene>
    <name evidence="12" type="ORF">A3C04_01185</name>
</gene>
<evidence type="ECO:0000256" key="3">
    <source>
        <dbReference type="ARBA" id="ARBA00022694"/>
    </source>
</evidence>
<dbReference type="InterPro" id="IPR050264">
    <property type="entry name" value="Bact_CCA-adding_enz_type3_sf"/>
</dbReference>
<feature type="domain" description="HD" evidence="10">
    <location>
        <begin position="371"/>
        <end position="475"/>
    </location>
</feature>
<dbReference type="GO" id="GO:0016779">
    <property type="term" value="F:nucleotidyltransferase activity"/>
    <property type="evidence" value="ECO:0007669"/>
    <property type="project" value="UniProtKB-KW"/>
</dbReference>
<dbReference type="GO" id="GO:0046872">
    <property type="term" value="F:metal ion binding"/>
    <property type="evidence" value="ECO:0007669"/>
    <property type="project" value="UniProtKB-KW"/>
</dbReference>
<dbReference type="InterPro" id="IPR006674">
    <property type="entry name" value="HD_domain"/>
</dbReference>
<keyword evidence="8" id="KW-0694">RNA-binding</keyword>
<evidence type="ECO:0000313" key="13">
    <source>
        <dbReference type="Proteomes" id="UP000178092"/>
    </source>
</evidence>
<dbReference type="InterPro" id="IPR043519">
    <property type="entry name" value="NT_sf"/>
</dbReference>
<evidence type="ECO:0000256" key="2">
    <source>
        <dbReference type="ARBA" id="ARBA00022679"/>
    </source>
</evidence>
<dbReference type="GO" id="GO:0000049">
    <property type="term" value="F:tRNA binding"/>
    <property type="evidence" value="ECO:0007669"/>
    <property type="project" value="TreeGrafter"/>
</dbReference>
<evidence type="ECO:0000256" key="8">
    <source>
        <dbReference type="RuleBase" id="RU003953"/>
    </source>
</evidence>
<dbReference type="GO" id="GO:0008033">
    <property type="term" value="P:tRNA processing"/>
    <property type="evidence" value="ECO:0007669"/>
    <property type="project" value="UniProtKB-KW"/>
</dbReference>
<evidence type="ECO:0000256" key="7">
    <source>
        <dbReference type="ARBA" id="ARBA00022842"/>
    </source>
</evidence>
<comment type="caution">
    <text evidence="12">The sequence shown here is derived from an EMBL/GenBank/DDBJ whole genome shotgun (WGS) entry which is preliminary data.</text>
</comment>
<feature type="domain" description="tRNA nucleotidyltransferase/poly(A) polymerase RNA and SrmB- binding" evidence="11">
    <location>
        <begin position="240"/>
        <end position="304"/>
    </location>
</feature>
<evidence type="ECO:0000259" key="9">
    <source>
        <dbReference type="Pfam" id="PF01743"/>
    </source>
</evidence>
<keyword evidence="3" id="KW-0819">tRNA processing</keyword>
<dbReference type="SUPFAM" id="SSF81891">
    <property type="entry name" value="Poly A polymerase C-terminal region-like"/>
    <property type="match status" value="1"/>
</dbReference>
<evidence type="ECO:0000256" key="4">
    <source>
        <dbReference type="ARBA" id="ARBA00022695"/>
    </source>
</evidence>
<organism evidence="12 13">
    <name type="scientific">Candidatus Wildermuthbacteria bacterium RIFCSPHIGHO2_02_FULL_45_25</name>
    <dbReference type="NCBI Taxonomy" id="1802450"/>
    <lineage>
        <taxon>Bacteria</taxon>
        <taxon>Candidatus Wildermuthiibacteriota</taxon>
    </lineage>
</organism>
<reference evidence="12 13" key="1">
    <citation type="journal article" date="2016" name="Nat. Commun.">
        <title>Thousands of microbial genomes shed light on interconnected biogeochemical processes in an aquifer system.</title>
        <authorList>
            <person name="Anantharaman K."/>
            <person name="Brown C.T."/>
            <person name="Hug L.A."/>
            <person name="Sharon I."/>
            <person name="Castelle C.J."/>
            <person name="Probst A.J."/>
            <person name="Thomas B.C."/>
            <person name="Singh A."/>
            <person name="Wilkins M.J."/>
            <person name="Karaoz U."/>
            <person name="Brodie E.L."/>
            <person name="Williams K.H."/>
            <person name="Hubbard S.S."/>
            <person name="Banfield J.F."/>
        </authorList>
    </citation>
    <scope>NUCLEOTIDE SEQUENCE [LARGE SCALE GENOMIC DNA]</scope>
</reference>
<dbReference type="InterPro" id="IPR032828">
    <property type="entry name" value="PolyA_RNA-bd"/>
</dbReference>
<feature type="domain" description="Poly A polymerase head" evidence="9">
    <location>
        <begin position="72"/>
        <end position="211"/>
    </location>
</feature>
<evidence type="ECO:0000313" key="12">
    <source>
        <dbReference type="EMBL" id="OHA67316.1"/>
    </source>
</evidence>
<dbReference type="Gene3D" id="3.30.460.10">
    <property type="entry name" value="Beta Polymerase, domain 2"/>
    <property type="match status" value="1"/>
</dbReference>
<dbReference type="SUPFAM" id="SSF81301">
    <property type="entry name" value="Nucleotidyltransferase"/>
    <property type="match status" value="1"/>
</dbReference>
<dbReference type="AlphaFoldDB" id="A0A1G2R3B0"/>
<dbReference type="Proteomes" id="UP000178092">
    <property type="component" value="Unassembled WGS sequence"/>
</dbReference>
<dbReference type="CDD" id="cd00077">
    <property type="entry name" value="HDc"/>
    <property type="match status" value="1"/>
</dbReference>
<dbReference type="Pfam" id="PF01743">
    <property type="entry name" value="PolyA_pol"/>
    <property type="match status" value="1"/>
</dbReference>
<keyword evidence="5" id="KW-0479">Metal-binding</keyword>
<keyword evidence="7" id="KW-0460">Magnesium</keyword>
<evidence type="ECO:0000256" key="6">
    <source>
        <dbReference type="ARBA" id="ARBA00022741"/>
    </source>
</evidence>
<dbReference type="Gene3D" id="1.10.3090.10">
    <property type="entry name" value="cca-adding enzyme, domain 2"/>
    <property type="match status" value="1"/>
</dbReference>
<keyword evidence="4" id="KW-0548">Nucleotidyltransferase</keyword>
<keyword evidence="2 8" id="KW-0808">Transferase</keyword>
<dbReference type="PANTHER" id="PTHR46173:SF1">
    <property type="entry name" value="CCA TRNA NUCLEOTIDYLTRANSFERASE 1, MITOCHONDRIAL"/>
    <property type="match status" value="1"/>
</dbReference>
<dbReference type="InterPro" id="IPR003607">
    <property type="entry name" value="HD/PDEase_dom"/>
</dbReference>
<dbReference type="Pfam" id="PF01966">
    <property type="entry name" value="HD"/>
    <property type="match status" value="1"/>
</dbReference>
<dbReference type="InterPro" id="IPR002646">
    <property type="entry name" value="PolA_pol_head_dom"/>
</dbReference>
<evidence type="ECO:0000256" key="5">
    <source>
        <dbReference type="ARBA" id="ARBA00022723"/>
    </source>
</evidence>
<name>A0A1G2R3B0_9BACT</name>
<evidence type="ECO:0000259" key="11">
    <source>
        <dbReference type="Pfam" id="PF12627"/>
    </source>
</evidence>
<evidence type="ECO:0000259" key="10">
    <source>
        <dbReference type="Pfam" id="PF01966"/>
    </source>
</evidence>
<protein>
    <recommendedName>
        <fullName evidence="14">HD domain-containing protein</fullName>
    </recommendedName>
</protein>
<dbReference type="EMBL" id="MHTV01000013">
    <property type="protein sequence ID" value="OHA67316.1"/>
    <property type="molecule type" value="Genomic_DNA"/>
</dbReference>
<comment type="cofactor">
    <cofactor evidence="1">
        <name>Mg(2+)</name>
        <dbReference type="ChEBI" id="CHEBI:18420"/>
    </cofactor>
</comment>